<sequence>MEASEAVTMASLSVSQLRLGDATEWPAFRNIWCRNSGQRAVDPNDVDNERRRPRVSSRNCSRSNLILIGTAPREATRGTGYLTIKHAIDPSKRLCRCCNQRPETTFHILQECPSVHLARAERHNFITTNVVRMMKERNPQAIVQTETLLVTKDNDRLKPDLVVEDSNQVTIVDFAVTGDAK</sequence>
<comment type="caution">
    <text evidence="1">The sequence shown here is derived from an EMBL/GenBank/DDBJ whole genome shotgun (WGS) entry which is preliminary data.</text>
</comment>
<protein>
    <submittedName>
        <fullName evidence="1">Uncharacterized protein</fullName>
    </submittedName>
</protein>
<reference evidence="1" key="1">
    <citation type="submission" date="2020-05" db="EMBL/GenBank/DDBJ databases">
        <title>Large-scale comparative analyses of tick genomes elucidate their genetic diversity and vector capacities.</title>
        <authorList>
            <person name="Jia N."/>
            <person name="Wang J."/>
            <person name="Shi W."/>
            <person name="Du L."/>
            <person name="Sun Y."/>
            <person name="Zhan W."/>
            <person name="Jiang J."/>
            <person name="Wang Q."/>
            <person name="Zhang B."/>
            <person name="Ji P."/>
            <person name="Sakyi L.B."/>
            <person name="Cui X."/>
            <person name="Yuan T."/>
            <person name="Jiang B."/>
            <person name="Yang W."/>
            <person name="Lam T.T.-Y."/>
            <person name="Chang Q."/>
            <person name="Ding S."/>
            <person name="Wang X."/>
            <person name="Zhu J."/>
            <person name="Ruan X."/>
            <person name="Zhao L."/>
            <person name="Wei J."/>
            <person name="Que T."/>
            <person name="Du C."/>
            <person name="Cheng J."/>
            <person name="Dai P."/>
            <person name="Han X."/>
            <person name="Huang E."/>
            <person name="Gao Y."/>
            <person name="Liu J."/>
            <person name="Shao H."/>
            <person name="Ye R."/>
            <person name="Li L."/>
            <person name="Wei W."/>
            <person name="Wang X."/>
            <person name="Wang C."/>
            <person name="Yang T."/>
            <person name="Huo Q."/>
            <person name="Li W."/>
            <person name="Guo W."/>
            <person name="Chen H."/>
            <person name="Zhou L."/>
            <person name="Ni X."/>
            <person name="Tian J."/>
            <person name="Zhou Y."/>
            <person name="Sheng Y."/>
            <person name="Liu T."/>
            <person name="Pan Y."/>
            <person name="Xia L."/>
            <person name="Li J."/>
            <person name="Zhao F."/>
            <person name="Cao W."/>
        </authorList>
    </citation>
    <scope>NUCLEOTIDE SEQUENCE</scope>
    <source>
        <strain evidence="1">Dsil-2018</strain>
    </source>
</reference>
<dbReference type="Proteomes" id="UP000821865">
    <property type="component" value="Chromosome 2"/>
</dbReference>
<evidence type="ECO:0000313" key="1">
    <source>
        <dbReference type="EMBL" id="KAH7965687.1"/>
    </source>
</evidence>
<proteinExistence type="predicted"/>
<gene>
    <name evidence="1" type="ORF">HPB49_009835</name>
</gene>
<evidence type="ECO:0000313" key="2">
    <source>
        <dbReference type="Proteomes" id="UP000821865"/>
    </source>
</evidence>
<dbReference type="EMBL" id="CM023471">
    <property type="protein sequence ID" value="KAH7965687.1"/>
    <property type="molecule type" value="Genomic_DNA"/>
</dbReference>
<organism evidence="1 2">
    <name type="scientific">Dermacentor silvarum</name>
    <name type="common">Tick</name>
    <dbReference type="NCBI Taxonomy" id="543639"/>
    <lineage>
        <taxon>Eukaryota</taxon>
        <taxon>Metazoa</taxon>
        <taxon>Ecdysozoa</taxon>
        <taxon>Arthropoda</taxon>
        <taxon>Chelicerata</taxon>
        <taxon>Arachnida</taxon>
        <taxon>Acari</taxon>
        <taxon>Parasitiformes</taxon>
        <taxon>Ixodida</taxon>
        <taxon>Ixodoidea</taxon>
        <taxon>Ixodidae</taxon>
        <taxon>Rhipicephalinae</taxon>
        <taxon>Dermacentor</taxon>
    </lineage>
</organism>
<keyword evidence="2" id="KW-1185">Reference proteome</keyword>
<name>A0ACB8DBZ7_DERSI</name>
<accession>A0ACB8DBZ7</accession>